<dbReference type="InterPro" id="IPR001387">
    <property type="entry name" value="Cro/C1-type_HTH"/>
</dbReference>
<dbReference type="InterPro" id="IPR050807">
    <property type="entry name" value="TransReg_Diox_bact_type"/>
</dbReference>
<evidence type="ECO:0000313" key="4">
    <source>
        <dbReference type="Proteomes" id="UP000324646"/>
    </source>
</evidence>
<proteinExistence type="predicted"/>
<dbReference type="EMBL" id="CP042243">
    <property type="protein sequence ID" value="QEK12619.1"/>
    <property type="molecule type" value="Genomic_DNA"/>
</dbReference>
<dbReference type="SUPFAM" id="SSF47413">
    <property type="entry name" value="lambda repressor-like DNA-binding domains"/>
    <property type="match status" value="1"/>
</dbReference>
<gene>
    <name evidence="3" type="ORF">FQB35_09930</name>
</gene>
<dbReference type="GO" id="GO:0003700">
    <property type="term" value="F:DNA-binding transcription factor activity"/>
    <property type="evidence" value="ECO:0007669"/>
    <property type="project" value="TreeGrafter"/>
</dbReference>
<evidence type="ECO:0000313" key="3">
    <source>
        <dbReference type="EMBL" id="QEK12619.1"/>
    </source>
</evidence>
<dbReference type="PANTHER" id="PTHR46797:SF1">
    <property type="entry name" value="METHYLPHOSPHONATE SYNTHASE"/>
    <property type="match status" value="1"/>
</dbReference>
<evidence type="ECO:0000259" key="2">
    <source>
        <dbReference type="PROSITE" id="PS50943"/>
    </source>
</evidence>
<reference evidence="3 4" key="1">
    <citation type="submission" date="2019-07" db="EMBL/GenBank/DDBJ databases">
        <title>Complete genome of Crassaminicella thermophila SY095.</title>
        <authorList>
            <person name="Li X."/>
        </authorList>
    </citation>
    <scope>NUCLEOTIDE SEQUENCE [LARGE SCALE GENOMIC DNA]</scope>
    <source>
        <strain evidence="3 4">SY095</strain>
    </source>
</reference>
<dbReference type="GO" id="GO:0005829">
    <property type="term" value="C:cytosol"/>
    <property type="evidence" value="ECO:0007669"/>
    <property type="project" value="TreeGrafter"/>
</dbReference>
<keyword evidence="4" id="KW-1185">Reference proteome</keyword>
<dbReference type="PROSITE" id="PS50943">
    <property type="entry name" value="HTH_CROC1"/>
    <property type="match status" value="1"/>
</dbReference>
<keyword evidence="1" id="KW-0238">DNA-binding</keyword>
<dbReference type="RefSeq" id="WP_148809770.1">
    <property type="nucleotide sequence ID" value="NZ_CP042243.1"/>
</dbReference>
<dbReference type="InterPro" id="IPR010982">
    <property type="entry name" value="Lambda_DNA-bd_dom_sf"/>
</dbReference>
<dbReference type="CDD" id="cd00093">
    <property type="entry name" value="HTH_XRE"/>
    <property type="match status" value="1"/>
</dbReference>
<organism evidence="3 4">
    <name type="scientific">Crassaminicella thermophila</name>
    <dbReference type="NCBI Taxonomy" id="2599308"/>
    <lineage>
        <taxon>Bacteria</taxon>
        <taxon>Bacillati</taxon>
        <taxon>Bacillota</taxon>
        <taxon>Clostridia</taxon>
        <taxon>Eubacteriales</taxon>
        <taxon>Clostridiaceae</taxon>
        <taxon>Crassaminicella</taxon>
    </lineage>
</organism>
<dbReference type="Proteomes" id="UP000324646">
    <property type="component" value="Chromosome"/>
</dbReference>
<dbReference type="PANTHER" id="PTHR46797">
    <property type="entry name" value="HTH-TYPE TRANSCRIPTIONAL REGULATOR"/>
    <property type="match status" value="1"/>
</dbReference>
<sequence>MRNIGERIKHFRNKQGITQVKLSEITSIEQTVISRYENGVIVPPIPKLEKIAKALKIPLTELLKDQSA</sequence>
<dbReference type="GO" id="GO:0003677">
    <property type="term" value="F:DNA binding"/>
    <property type="evidence" value="ECO:0007669"/>
    <property type="project" value="UniProtKB-KW"/>
</dbReference>
<protein>
    <submittedName>
        <fullName evidence="3">Helix-turn-helix transcriptional regulator</fullName>
    </submittedName>
</protein>
<dbReference type="Pfam" id="PF01381">
    <property type="entry name" value="HTH_3"/>
    <property type="match status" value="1"/>
</dbReference>
<dbReference type="KEGG" id="crs:FQB35_09930"/>
<name>A0A5C0SI47_CRATE</name>
<evidence type="ECO:0000256" key="1">
    <source>
        <dbReference type="ARBA" id="ARBA00023125"/>
    </source>
</evidence>
<dbReference type="AlphaFoldDB" id="A0A5C0SI47"/>
<accession>A0A5C0SI47</accession>
<dbReference type="SMART" id="SM00530">
    <property type="entry name" value="HTH_XRE"/>
    <property type="match status" value="1"/>
</dbReference>
<dbReference type="OrthoDB" id="9812960at2"/>
<dbReference type="Gene3D" id="1.10.260.40">
    <property type="entry name" value="lambda repressor-like DNA-binding domains"/>
    <property type="match status" value="1"/>
</dbReference>
<feature type="domain" description="HTH cro/C1-type" evidence="2">
    <location>
        <begin position="8"/>
        <end position="62"/>
    </location>
</feature>